<proteinExistence type="predicted"/>
<gene>
    <name evidence="2" type="ORF">BDK51DRAFT_49245</name>
</gene>
<evidence type="ECO:0000256" key="1">
    <source>
        <dbReference type="SAM" id="MobiDB-lite"/>
    </source>
</evidence>
<dbReference type="AlphaFoldDB" id="A0A4P9W296"/>
<feature type="compositionally biased region" description="Low complexity" evidence="1">
    <location>
        <begin position="157"/>
        <end position="187"/>
    </location>
</feature>
<evidence type="ECO:0000313" key="3">
    <source>
        <dbReference type="Proteomes" id="UP000269721"/>
    </source>
</evidence>
<name>A0A4P9W296_9FUNG</name>
<evidence type="ECO:0000313" key="2">
    <source>
        <dbReference type="EMBL" id="RKO86359.1"/>
    </source>
</evidence>
<keyword evidence="3" id="KW-1185">Reference proteome</keyword>
<feature type="compositionally biased region" description="Gly residues" evidence="1">
    <location>
        <begin position="74"/>
        <end position="87"/>
    </location>
</feature>
<accession>A0A4P9W296</accession>
<feature type="compositionally biased region" description="Basic and acidic residues" evidence="1">
    <location>
        <begin position="200"/>
        <end position="223"/>
    </location>
</feature>
<organism evidence="2 3">
    <name type="scientific">Blyttiomyces helicus</name>
    <dbReference type="NCBI Taxonomy" id="388810"/>
    <lineage>
        <taxon>Eukaryota</taxon>
        <taxon>Fungi</taxon>
        <taxon>Fungi incertae sedis</taxon>
        <taxon>Chytridiomycota</taxon>
        <taxon>Chytridiomycota incertae sedis</taxon>
        <taxon>Chytridiomycetes</taxon>
        <taxon>Chytridiomycetes incertae sedis</taxon>
        <taxon>Blyttiomyces</taxon>
    </lineage>
</organism>
<dbReference type="Proteomes" id="UP000269721">
    <property type="component" value="Unassembled WGS sequence"/>
</dbReference>
<feature type="region of interest" description="Disordered" evidence="1">
    <location>
        <begin position="1"/>
        <end position="223"/>
    </location>
</feature>
<feature type="compositionally biased region" description="Basic and acidic residues" evidence="1">
    <location>
        <begin position="42"/>
        <end position="60"/>
    </location>
</feature>
<feature type="compositionally biased region" description="Basic residues" evidence="1">
    <location>
        <begin position="188"/>
        <end position="199"/>
    </location>
</feature>
<dbReference type="EMBL" id="KZ998267">
    <property type="protein sequence ID" value="RKO86359.1"/>
    <property type="molecule type" value="Genomic_DNA"/>
</dbReference>
<feature type="compositionally biased region" description="Low complexity" evidence="1">
    <location>
        <begin position="114"/>
        <end position="128"/>
    </location>
</feature>
<protein>
    <submittedName>
        <fullName evidence="2">Uncharacterized protein</fullName>
    </submittedName>
</protein>
<reference evidence="3" key="1">
    <citation type="journal article" date="2018" name="Nat. Microbiol.">
        <title>Leveraging single-cell genomics to expand the fungal tree of life.</title>
        <authorList>
            <person name="Ahrendt S.R."/>
            <person name="Quandt C.A."/>
            <person name="Ciobanu D."/>
            <person name="Clum A."/>
            <person name="Salamov A."/>
            <person name="Andreopoulos B."/>
            <person name="Cheng J.F."/>
            <person name="Woyke T."/>
            <person name="Pelin A."/>
            <person name="Henrissat B."/>
            <person name="Reynolds N.K."/>
            <person name="Benny G.L."/>
            <person name="Smith M.E."/>
            <person name="James T.Y."/>
            <person name="Grigoriev I.V."/>
        </authorList>
    </citation>
    <scope>NUCLEOTIDE SEQUENCE [LARGE SCALE GENOMIC DNA]</scope>
</reference>
<sequence length="354" mass="36803">MPPLPNSPGHPTPPQSSSSKAHPAPPHRPATGLGKSTGAEAGDARDGGRSKNSDKGKAKDLGGGNVLNGKGKDGGGSLANGKGGAGSDKGKGKDLEVVIAGGGSAATKSKKSKNGSTSASLAVDAAASVPRAPGGYRTRMSTPATTAPCAPIPHPKPASAASTSASASASTSTTAPTPGPAAASANSQKRKTKKKKKSKSPHDEQHIEASISKKEKKEKRNREISDRYDDLCLEFDMQGPSIFERETTRIQKEIRDVQAGEYIRYCRAPNATENKNHPGDQVERMRISQLPRADLVQIIENFVVLQLERERACPTAVPAAALLAPCCRRLRLLVGAASLRAGRGLALAEGYVQC</sequence>
<feature type="compositionally biased region" description="Pro residues" evidence="1">
    <location>
        <begin position="1"/>
        <end position="14"/>
    </location>
</feature>